<feature type="transmembrane region" description="Helical" evidence="1">
    <location>
        <begin position="27"/>
        <end position="44"/>
    </location>
</feature>
<gene>
    <name evidence="3" type="ORF">ACRB68_40050</name>
</gene>
<comment type="caution">
    <text evidence="3">The sequence shown here is derived from an EMBL/GenBank/DDBJ whole genome shotgun (WGS) entry which is preliminary data.</text>
</comment>
<dbReference type="OrthoDB" id="4246706at2"/>
<keyword evidence="1" id="KW-1133">Transmembrane helix</keyword>
<evidence type="ECO:0000259" key="2">
    <source>
        <dbReference type="PROSITE" id="PS50965"/>
    </source>
</evidence>
<feature type="domain" description="NERD" evidence="2">
    <location>
        <begin position="77"/>
        <end position="170"/>
    </location>
</feature>
<dbReference type="Proteomes" id="UP000487268">
    <property type="component" value="Unassembled WGS sequence"/>
</dbReference>
<evidence type="ECO:0000313" key="4">
    <source>
        <dbReference type="Proteomes" id="UP000487268"/>
    </source>
</evidence>
<evidence type="ECO:0000256" key="1">
    <source>
        <dbReference type="SAM" id="Phobius"/>
    </source>
</evidence>
<organism evidence="3 4">
    <name type="scientific">Actinomadura macrotermitis</name>
    <dbReference type="NCBI Taxonomy" id="2585200"/>
    <lineage>
        <taxon>Bacteria</taxon>
        <taxon>Bacillati</taxon>
        <taxon>Actinomycetota</taxon>
        <taxon>Actinomycetes</taxon>
        <taxon>Streptosporangiales</taxon>
        <taxon>Thermomonosporaceae</taxon>
        <taxon>Actinomadura</taxon>
    </lineage>
</organism>
<dbReference type="AlphaFoldDB" id="A0A7K0BXL7"/>
<dbReference type="PROSITE" id="PS50965">
    <property type="entry name" value="NERD"/>
    <property type="match status" value="1"/>
</dbReference>
<dbReference type="EMBL" id="WEGH01000002">
    <property type="protein sequence ID" value="MQY05925.1"/>
    <property type="molecule type" value="Genomic_DNA"/>
</dbReference>
<dbReference type="InterPro" id="IPR011528">
    <property type="entry name" value="NERD"/>
</dbReference>
<name>A0A7K0BXL7_9ACTN</name>
<proteinExistence type="predicted"/>
<reference evidence="3 4" key="1">
    <citation type="submission" date="2019-10" db="EMBL/GenBank/DDBJ databases">
        <title>Actinomadura rubteroloni sp. nov. and Actinomadura macrotermitis sp. nov., isolated from the gut of fungus growing-termite Macrotermes natalensis.</title>
        <authorList>
            <person name="Benndorf R."/>
            <person name="Martin K."/>
            <person name="Kuefner M."/>
            <person name="De Beer W."/>
            <person name="Kaster A.-K."/>
            <person name="Vollmers J."/>
            <person name="Poulsen M."/>
            <person name="Beemelmanns C."/>
        </authorList>
    </citation>
    <scope>NUCLEOTIDE SEQUENCE [LARGE SCALE GENOMIC DNA]</scope>
    <source>
        <strain evidence="3 4">RB68</strain>
    </source>
</reference>
<accession>A0A7K0BXL7</accession>
<keyword evidence="1" id="KW-0472">Membrane</keyword>
<evidence type="ECO:0000313" key="3">
    <source>
        <dbReference type="EMBL" id="MQY05925.1"/>
    </source>
</evidence>
<keyword evidence="1" id="KW-0812">Transmembrane</keyword>
<sequence>MRSRGDAGASARARYRALVAEHRRERLLVRALVAAGAGVVAAGLGGWTAGTAAAVAVFAGHAACMWARPGPMSGWRQGARAERATGRRLARLDPAGYRVLHDRALPGAATNIDHLVIGLTGVYVIASRHRRRFARTRGEQERRAAEVAARIGASVAALLSAELDYKLTVVPLVAVHGAQGPRGGTRHGDVLLLPVKEVAGEVAERRAVFSAEQVATIADAAARVFPVMRS</sequence>
<protein>
    <recommendedName>
        <fullName evidence="2">NERD domain-containing protein</fullName>
    </recommendedName>
</protein>
<dbReference type="Pfam" id="PF08378">
    <property type="entry name" value="NERD"/>
    <property type="match status" value="1"/>
</dbReference>
<keyword evidence="4" id="KW-1185">Reference proteome</keyword>
<dbReference type="RefSeq" id="WP_153534273.1">
    <property type="nucleotide sequence ID" value="NZ_WEGH01000002.1"/>
</dbReference>